<organism evidence="1 2">
    <name type="scientific">Alligator mississippiensis</name>
    <name type="common">American alligator</name>
    <dbReference type="NCBI Taxonomy" id="8496"/>
    <lineage>
        <taxon>Eukaryota</taxon>
        <taxon>Metazoa</taxon>
        <taxon>Chordata</taxon>
        <taxon>Craniata</taxon>
        <taxon>Vertebrata</taxon>
        <taxon>Euteleostomi</taxon>
        <taxon>Archelosauria</taxon>
        <taxon>Archosauria</taxon>
        <taxon>Crocodylia</taxon>
        <taxon>Alligatoridae</taxon>
        <taxon>Alligatorinae</taxon>
        <taxon>Alligator</taxon>
    </lineage>
</organism>
<proteinExistence type="predicted"/>
<gene>
    <name evidence="1" type="ORF">Y1Q_0019399</name>
</gene>
<keyword evidence="2" id="KW-1185">Reference proteome</keyword>
<evidence type="ECO:0000313" key="2">
    <source>
        <dbReference type="Proteomes" id="UP000050525"/>
    </source>
</evidence>
<dbReference type="Proteomes" id="UP000050525">
    <property type="component" value="Unassembled WGS sequence"/>
</dbReference>
<dbReference type="AlphaFoldDB" id="A0A151MR97"/>
<protein>
    <submittedName>
        <fullName evidence="1">Uncharacterized protein</fullName>
    </submittedName>
</protein>
<dbReference type="EMBL" id="AKHW03005461">
    <property type="protein sequence ID" value="KYO26993.1"/>
    <property type="molecule type" value="Genomic_DNA"/>
</dbReference>
<name>A0A151MR97_ALLMI</name>
<comment type="caution">
    <text evidence="1">The sequence shown here is derived from an EMBL/GenBank/DDBJ whole genome shotgun (WGS) entry which is preliminary data.</text>
</comment>
<evidence type="ECO:0000313" key="1">
    <source>
        <dbReference type="EMBL" id="KYO26993.1"/>
    </source>
</evidence>
<accession>A0A151MR97</accession>
<reference evidence="1 2" key="1">
    <citation type="journal article" date="2012" name="Genome Biol.">
        <title>Sequencing three crocodilian genomes to illuminate the evolution of archosaurs and amniotes.</title>
        <authorList>
            <person name="St John J.A."/>
            <person name="Braun E.L."/>
            <person name="Isberg S.R."/>
            <person name="Miles L.G."/>
            <person name="Chong A.Y."/>
            <person name="Gongora J."/>
            <person name="Dalzell P."/>
            <person name="Moran C."/>
            <person name="Bed'hom B."/>
            <person name="Abzhanov A."/>
            <person name="Burgess S.C."/>
            <person name="Cooksey A.M."/>
            <person name="Castoe T.A."/>
            <person name="Crawford N.G."/>
            <person name="Densmore L.D."/>
            <person name="Drew J.C."/>
            <person name="Edwards S.V."/>
            <person name="Faircloth B.C."/>
            <person name="Fujita M.K."/>
            <person name="Greenwold M.J."/>
            <person name="Hoffmann F.G."/>
            <person name="Howard J.M."/>
            <person name="Iguchi T."/>
            <person name="Janes D.E."/>
            <person name="Khan S.Y."/>
            <person name="Kohno S."/>
            <person name="de Koning A.J."/>
            <person name="Lance S.L."/>
            <person name="McCarthy F.M."/>
            <person name="McCormack J.E."/>
            <person name="Merchant M.E."/>
            <person name="Peterson D.G."/>
            <person name="Pollock D.D."/>
            <person name="Pourmand N."/>
            <person name="Raney B.J."/>
            <person name="Roessler K.A."/>
            <person name="Sanford J.R."/>
            <person name="Sawyer R.H."/>
            <person name="Schmidt C.J."/>
            <person name="Triplett E.W."/>
            <person name="Tuberville T.D."/>
            <person name="Venegas-Anaya M."/>
            <person name="Howard J.T."/>
            <person name="Jarvis E.D."/>
            <person name="Guillette L.J.Jr."/>
            <person name="Glenn T.C."/>
            <person name="Green R.E."/>
            <person name="Ray D.A."/>
        </authorList>
    </citation>
    <scope>NUCLEOTIDE SEQUENCE [LARGE SCALE GENOMIC DNA]</scope>
    <source>
        <strain evidence="1">KSC_2009_1</strain>
    </source>
</reference>
<sequence length="74" mass="8488">MREEIISTVMECLDRRWGQWVSQYTEEMNCLGKKLEKLTSRMINGVIDTLLPQKHIKTSLGIEEKQASSAGFLS</sequence>